<keyword evidence="10" id="KW-0012">Acyltransferase</keyword>
<dbReference type="Gene3D" id="3.20.20.360">
    <property type="entry name" value="Malate synthase, domain 3"/>
    <property type="match status" value="1"/>
</dbReference>
<comment type="similarity">
    <text evidence="1">Belongs to the malate synthase family.</text>
</comment>
<feature type="active site" description="Proton acceptor" evidence="7">
    <location>
        <position position="116"/>
    </location>
</feature>
<evidence type="ECO:0000256" key="6">
    <source>
        <dbReference type="ARBA" id="ARBA00047918"/>
    </source>
</evidence>
<keyword evidence="4" id="KW-0816">Tricarboxylic acid cycle</keyword>
<dbReference type="GO" id="GO:0004474">
    <property type="term" value="F:malate synthase activity"/>
    <property type="evidence" value="ECO:0007669"/>
    <property type="project" value="UniProtKB-EC"/>
</dbReference>
<keyword evidence="3" id="KW-0329">Glyoxylate bypass</keyword>
<dbReference type="InterPro" id="IPR011076">
    <property type="entry name" value="Malate_synth_sf"/>
</dbReference>
<dbReference type="AlphaFoldDB" id="A0A7W8JXS0"/>
<reference evidence="10 11" key="1">
    <citation type="submission" date="2020-08" db="EMBL/GenBank/DDBJ databases">
        <title>Genomic Encyclopedia of Type Strains, Phase IV (KMG-IV): sequencing the most valuable type-strain genomes for metagenomic binning, comparative biology and taxonomic classification.</title>
        <authorList>
            <person name="Goeker M."/>
        </authorList>
    </citation>
    <scope>NUCLEOTIDE SEQUENCE [LARGE SCALE GENOMIC DNA]</scope>
    <source>
        <strain evidence="10 11">DSM 27939</strain>
    </source>
</reference>
<evidence type="ECO:0000256" key="1">
    <source>
        <dbReference type="ARBA" id="ARBA00006394"/>
    </source>
</evidence>
<feature type="domain" description="Malate synthase C-terminal" evidence="9">
    <location>
        <begin position="360"/>
        <end position="418"/>
    </location>
</feature>
<dbReference type="SUPFAM" id="SSF51645">
    <property type="entry name" value="Malate synthase G"/>
    <property type="match status" value="1"/>
</dbReference>
<dbReference type="EC" id="2.3.3.9" evidence="2"/>
<evidence type="ECO:0000256" key="5">
    <source>
        <dbReference type="ARBA" id="ARBA00022679"/>
    </source>
</evidence>
<evidence type="ECO:0000256" key="3">
    <source>
        <dbReference type="ARBA" id="ARBA00022435"/>
    </source>
</evidence>
<feature type="domain" description="Malate synthase TIM barrel" evidence="8">
    <location>
        <begin position="113"/>
        <end position="328"/>
    </location>
</feature>
<dbReference type="Pfam" id="PF20659">
    <property type="entry name" value="MS_C"/>
    <property type="match status" value="1"/>
</dbReference>
<dbReference type="RefSeq" id="WP_184135748.1">
    <property type="nucleotide sequence ID" value="NZ_JACHFL010000013.1"/>
</dbReference>
<dbReference type="PANTHER" id="PTHR42902:SF1">
    <property type="entry name" value="MALATE SYNTHASE 1-RELATED"/>
    <property type="match status" value="1"/>
</dbReference>
<evidence type="ECO:0000259" key="9">
    <source>
        <dbReference type="Pfam" id="PF20659"/>
    </source>
</evidence>
<protein>
    <recommendedName>
        <fullName evidence="2">malate synthase</fullName>
        <ecNumber evidence="2">2.3.3.9</ecNumber>
    </recommendedName>
</protein>
<evidence type="ECO:0000256" key="4">
    <source>
        <dbReference type="ARBA" id="ARBA00022532"/>
    </source>
</evidence>
<evidence type="ECO:0000256" key="2">
    <source>
        <dbReference type="ARBA" id="ARBA00012636"/>
    </source>
</evidence>
<dbReference type="Proteomes" id="UP000552709">
    <property type="component" value="Unassembled WGS sequence"/>
</dbReference>
<comment type="caution">
    <text evidence="10">The sequence shown here is derived from an EMBL/GenBank/DDBJ whole genome shotgun (WGS) entry which is preliminary data.</text>
</comment>
<keyword evidence="11" id="KW-1185">Reference proteome</keyword>
<dbReference type="InterPro" id="IPR006252">
    <property type="entry name" value="Malate_synthA"/>
</dbReference>
<gene>
    <name evidence="10" type="ORF">HNQ08_003936</name>
</gene>
<comment type="catalytic activity">
    <reaction evidence="6">
        <text>glyoxylate + acetyl-CoA + H2O = (S)-malate + CoA + H(+)</text>
        <dbReference type="Rhea" id="RHEA:18181"/>
        <dbReference type="ChEBI" id="CHEBI:15377"/>
        <dbReference type="ChEBI" id="CHEBI:15378"/>
        <dbReference type="ChEBI" id="CHEBI:15589"/>
        <dbReference type="ChEBI" id="CHEBI:36655"/>
        <dbReference type="ChEBI" id="CHEBI:57287"/>
        <dbReference type="ChEBI" id="CHEBI:57288"/>
        <dbReference type="EC" id="2.3.3.9"/>
    </reaction>
</comment>
<accession>A0A7W8JXS0</accession>
<name>A0A7W8JXS0_9DEIO</name>
<evidence type="ECO:0000256" key="7">
    <source>
        <dbReference type="PIRSR" id="PIRSR601465-50"/>
    </source>
</evidence>
<evidence type="ECO:0000313" key="11">
    <source>
        <dbReference type="Proteomes" id="UP000552709"/>
    </source>
</evidence>
<evidence type="ECO:0000313" key="10">
    <source>
        <dbReference type="EMBL" id="MBB5364823.1"/>
    </source>
</evidence>
<proteinExistence type="inferred from homology"/>
<dbReference type="Gene3D" id="1.20.1220.12">
    <property type="entry name" value="Malate synthase, domain III"/>
    <property type="match status" value="1"/>
</dbReference>
<dbReference type="PANTHER" id="PTHR42902">
    <property type="entry name" value="MALATE SYNTHASE"/>
    <property type="match status" value="1"/>
</dbReference>
<feature type="active site" description="Proton donor" evidence="7">
    <location>
        <position position="387"/>
    </location>
</feature>
<keyword evidence="5 10" id="KW-0808">Transferase</keyword>
<dbReference type="GO" id="GO:0005737">
    <property type="term" value="C:cytoplasm"/>
    <property type="evidence" value="ECO:0007669"/>
    <property type="project" value="TreeGrafter"/>
</dbReference>
<dbReference type="Pfam" id="PF01274">
    <property type="entry name" value="MS_TIM-barrel"/>
    <property type="match status" value="1"/>
</dbReference>
<dbReference type="EMBL" id="JACHFL010000013">
    <property type="protein sequence ID" value="MBB5364823.1"/>
    <property type="molecule type" value="Genomic_DNA"/>
</dbReference>
<organism evidence="10 11">
    <name type="scientific">Deinococcus humi</name>
    <dbReference type="NCBI Taxonomy" id="662880"/>
    <lineage>
        <taxon>Bacteria</taxon>
        <taxon>Thermotogati</taxon>
        <taxon>Deinococcota</taxon>
        <taxon>Deinococci</taxon>
        <taxon>Deinococcales</taxon>
        <taxon>Deinococcaceae</taxon>
        <taxon>Deinococcus</taxon>
    </lineage>
</organism>
<dbReference type="InterPro" id="IPR048355">
    <property type="entry name" value="MS_C"/>
</dbReference>
<dbReference type="InterPro" id="IPR044856">
    <property type="entry name" value="Malate_synth_C_sf"/>
</dbReference>
<evidence type="ECO:0000259" key="8">
    <source>
        <dbReference type="Pfam" id="PF01274"/>
    </source>
</evidence>
<dbReference type="InterPro" id="IPR001465">
    <property type="entry name" value="Malate_synthase_TIM"/>
</dbReference>
<sequence>MTAPPLKIRPAAQELVAALHRQLRSRWEALDAAGQPAPAAPPPYQAAALPGDLANRRVELIVEASDLAALNTALNSDADALVLDFDDTFAPTSKNVQAAYDALETAARSDKPLLARPRALYAVEEHLAPETLHDGGPAIAALCDLGVILAARPERPIHIYVPKLETVQEAQLWDDALALAEQHLGLERNAVKVCVQIETYAACLHADALLFALHGRAFGLNAGRWDYVFSLTKRVGLQRGAMPPRHDLTMELDAMRAYAEALVRVCQARGAQAIGGSAAVAPDAQNPQVTLDAVRADKTREAAQGFVAAWAGLPELLDAVREAFGGSTPHRLPAESAERTHERLLALPAPRPLPLNVVQDTIGLALAVFEAWYDGRGVVVRDGRIEDTATAELARAQLWQWLNCGADLEGGDKLTADRYLTERRALAGDHTAQARLLDSLVLAPICPEYFPRAAQLLQKSPLQPQEATL</sequence>
<dbReference type="GO" id="GO:0006097">
    <property type="term" value="P:glyoxylate cycle"/>
    <property type="evidence" value="ECO:0007669"/>
    <property type="project" value="UniProtKB-KW"/>
</dbReference>
<dbReference type="GO" id="GO:0006099">
    <property type="term" value="P:tricarboxylic acid cycle"/>
    <property type="evidence" value="ECO:0007669"/>
    <property type="project" value="UniProtKB-KW"/>
</dbReference>
<dbReference type="InterPro" id="IPR046363">
    <property type="entry name" value="MS_N_TIM-barrel_dom"/>
</dbReference>